<name>A0A0F9WJM0_9ZZZZ</name>
<keyword evidence="3" id="KW-0408">Iron</keyword>
<evidence type="ECO:0000256" key="3">
    <source>
        <dbReference type="ARBA" id="ARBA00023004"/>
    </source>
</evidence>
<dbReference type="InterPro" id="IPR007197">
    <property type="entry name" value="rSAM"/>
</dbReference>
<accession>A0A0F9WJM0</accession>
<evidence type="ECO:0000313" key="6">
    <source>
        <dbReference type="EMBL" id="KKN78663.1"/>
    </source>
</evidence>
<gene>
    <name evidence="6" type="ORF">LCGC14_0347300</name>
</gene>
<evidence type="ECO:0000256" key="4">
    <source>
        <dbReference type="ARBA" id="ARBA00023014"/>
    </source>
</evidence>
<dbReference type="AlphaFoldDB" id="A0A0F9WJM0"/>
<evidence type="ECO:0000259" key="5">
    <source>
        <dbReference type="Pfam" id="PF04055"/>
    </source>
</evidence>
<dbReference type="InterPro" id="IPR013785">
    <property type="entry name" value="Aldolase_TIM"/>
</dbReference>
<keyword evidence="1" id="KW-0949">S-adenosyl-L-methionine</keyword>
<evidence type="ECO:0000256" key="2">
    <source>
        <dbReference type="ARBA" id="ARBA00022723"/>
    </source>
</evidence>
<comment type="caution">
    <text evidence="6">The sequence shown here is derived from an EMBL/GenBank/DDBJ whole genome shotgun (WGS) entry which is preliminary data.</text>
</comment>
<dbReference type="SUPFAM" id="SSF102114">
    <property type="entry name" value="Radical SAM enzymes"/>
    <property type="match status" value="1"/>
</dbReference>
<dbReference type="Gene3D" id="3.20.20.70">
    <property type="entry name" value="Aldolase class I"/>
    <property type="match status" value="1"/>
</dbReference>
<dbReference type="GO" id="GO:0046872">
    <property type="term" value="F:metal ion binding"/>
    <property type="evidence" value="ECO:0007669"/>
    <property type="project" value="UniProtKB-KW"/>
</dbReference>
<dbReference type="CDD" id="cd01335">
    <property type="entry name" value="Radical_SAM"/>
    <property type="match status" value="1"/>
</dbReference>
<dbReference type="GO" id="GO:0051536">
    <property type="term" value="F:iron-sulfur cluster binding"/>
    <property type="evidence" value="ECO:0007669"/>
    <property type="project" value="UniProtKB-KW"/>
</dbReference>
<dbReference type="EMBL" id="LAZR01000258">
    <property type="protein sequence ID" value="KKN78663.1"/>
    <property type="molecule type" value="Genomic_DNA"/>
</dbReference>
<protein>
    <recommendedName>
        <fullName evidence="5">Radical SAM core domain-containing protein</fullName>
    </recommendedName>
</protein>
<dbReference type="InterPro" id="IPR058240">
    <property type="entry name" value="rSAM_sf"/>
</dbReference>
<sequence length="262" mass="30377">MSPSQPFKWKIVPLSKFQLLDIREEDILNEGHFRKCDTYRGGGGYDQFPAIFMKRTGLGSPNKQFVVQTYGCNLDCQYCYVTRSGVWGQYVEYDTYDLVASFRASEQEVFHLMGGAPAFYLDHWPELLDALSLFSDIPFHSDFLLTEHIYDIEVLRDIARPNCLYAVSIKGTSKQNYETNTRRPYMEYSETMILGQLERLKIAGVNFYITFTNPDEQLEEYKAMMAYSLGEDIFEDSFVIGLKDYKAVEFVDIDPRFPEVKA</sequence>
<reference evidence="6" key="1">
    <citation type="journal article" date="2015" name="Nature">
        <title>Complex archaea that bridge the gap between prokaryotes and eukaryotes.</title>
        <authorList>
            <person name="Spang A."/>
            <person name="Saw J.H."/>
            <person name="Jorgensen S.L."/>
            <person name="Zaremba-Niedzwiedzka K."/>
            <person name="Martijn J."/>
            <person name="Lind A.E."/>
            <person name="van Eijk R."/>
            <person name="Schleper C."/>
            <person name="Guy L."/>
            <person name="Ettema T.J."/>
        </authorList>
    </citation>
    <scope>NUCLEOTIDE SEQUENCE</scope>
</reference>
<dbReference type="Pfam" id="PF04055">
    <property type="entry name" value="Radical_SAM"/>
    <property type="match status" value="1"/>
</dbReference>
<feature type="domain" description="Radical SAM core" evidence="5">
    <location>
        <begin position="69"/>
        <end position="225"/>
    </location>
</feature>
<organism evidence="6">
    <name type="scientific">marine sediment metagenome</name>
    <dbReference type="NCBI Taxonomy" id="412755"/>
    <lineage>
        <taxon>unclassified sequences</taxon>
        <taxon>metagenomes</taxon>
        <taxon>ecological metagenomes</taxon>
    </lineage>
</organism>
<keyword evidence="2" id="KW-0479">Metal-binding</keyword>
<proteinExistence type="predicted"/>
<keyword evidence="4" id="KW-0411">Iron-sulfur</keyword>
<evidence type="ECO:0000256" key="1">
    <source>
        <dbReference type="ARBA" id="ARBA00022691"/>
    </source>
</evidence>
<dbReference type="SFLD" id="SFLDS00029">
    <property type="entry name" value="Radical_SAM"/>
    <property type="match status" value="1"/>
</dbReference>
<dbReference type="GO" id="GO:0003824">
    <property type="term" value="F:catalytic activity"/>
    <property type="evidence" value="ECO:0007669"/>
    <property type="project" value="InterPro"/>
</dbReference>